<evidence type="ECO:0000256" key="5">
    <source>
        <dbReference type="SAM" id="SignalP"/>
    </source>
</evidence>
<feature type="signal peptide" evidence="5">
    <location>
        <begin position="1"/>
        <end position="25"/>
    </location>
</feature>
<dbReference type="PROSITE" id="PS51123">
    <property type="entry name" value="OMPA_2"/>
    <property type="match status" value="1"/>
</dbReference>
<dbReference type="KEGG" id="swd:Swoo_0615"/>
<evidence type="ECO:0000313" key="7">
    <source>
        <dbReference type="EMBL" id="ACA84911.1"/>
    </source>
</evidence>
<dbReference type="Pfam" id="PF00691">
    <property type="entry name" value="OmpA"/>
    <property type="match status" value="1"/>
</dbReference>
<dbReference type="GO" id="GO:0009279">
    <property type="term" value="C:cell outer membrane"/>
    <property type="evidence" value="ECO:0007669"/>
    <property type="project" value="UniProtKB-SubCell"/>
</dbReference>
<reference evidence="7 8" key="1">
    <citation type="submission" date="2008-02" db="EMBL/GenBank/DDBJ databases">
        <title>Complete sequence of Shewanella woodyi ATCC 51908.</title>
        <authorList>
            <consortium name="US DOE Joint Genome Institute"/>
            <person name="Copeland A."/>
            <person name="Lucas S."/>
            <person name="Lapidus A."/>
            <person name="Glavina del Rio T."/>
            <person name="Dalin E."/>
            <person name="Tice H."/>
            <person name="Bruce D."/>
            <person name="Goodwin L."/>
            <person name="Pitluck S."/>
            <person name="Sims D."/>
            <person name="Brettin T."/>
            <person name="Detter J.C."/>
            <person name="Han C."/>
            <person name="Kuske C.R."/>
            <person name="Schmutz J."/>
            <person name="Larimer F."/>
            <person name="Land M."/>
            <person name="Hauser L."/>
            <person name="Kyrpides N."/>
            <person name="Lykidis A."/>
            <person name="Zhao J.-S."/>
            <person name="Richardson P."/>
        </authorList>
    </citation>
    <scope>NUCLEOTIDE SEQUENCE [LARGE SCALE GENOMIC DNA]</scope>
    <source>
        <strain evidence="8">ATCC 51908 / MS32</strain>
    </source>
</reference>
<gene>
    <name evidence="7" type="ordered locus">Swoo_0615</name>
</gene>
<evidence type="ECO:0000256" key="1">
    <source>
        <dbReference type="ARBA" id="ARBA00004442"/>
    </source>
</evidence>
<dbReference type="InterPro" id="IPR050330">
    <property type="entry name" value="Bact_OuterMem_StrucFunc"/>
</dbReference>
<evidence type="ECO:0000256" key="2">
    <source>
        <dbReference type="ARBA" id="ARBA00023136"/>
    </source>
</evidence>
<feature type="chain" id="PRO_5002766964" evidence="5">
    <location>
        <begin position="26"/>
        <end position="229"/>
    </location>
</feature>
<accession>B1KDB0</accession>
<organism evidence="7 8">
    <name type="scientific">Shewanella woodyi (strain ATCC 51908 / MS32)</name>
    <dbReference type="NCBI Taxonomy" id="392500"/>
    <lineage>
        <taxon>Bacteria</taxon>
        <taxon>Pseudomonadati</taxon>
        <taxon>Pseudomonadota</taxon>
        <taxon>Gammaproteobacteria</taxon>
        <taxon>Alteromonadales</taxon>
        <taxon>Shewanellaceae</taxon>
        <taxon>Shewanella</taxon>
    </lineage>
</organism>
<dbReference type="SUPFAM" id="SSF103088">
    <property type="entry name" value="OmpA-like"/>
    <property type="match status" value="1"/>
</dbReference>
<dbReference type="InterPro" id="IPR036737">
    <property type="entry name" value="OmpA-like_sf"/>
</dbReference>
<name>B1KDB0_SHEWM</name>
<dbReference type="PANTHER" id="PTHR30329:SF21">
    <property type="entry name" value="LIPOPROTEIN YIAD-RELATED"/>
    <property type="match status" value="1"/>
</dbReference>
<dbReference type="PRINTS" id="PR01021">
    <property type="entry name" value="OMPADOMAIN"/>
</dbReference>
<dbReference type="RefSeq" id="WP_012323259.1">
    <property type="nucleotide sequence ID" value="NC_010506.1"/>
</dbReference>
<dbReference type="CDD" id="cd07185">
    <property type="entry name" value="OmpA_C-like"/>
    <property type="match status" value="1"/>
</dbReference>
<keyword evidence="3" id="KW-0998">Cell outer membrane</keyword>
<dbReference type="InterPro" id="IPR006664">
    <property type="entry name" value="OMP_bac"/>
</dbReference>
<dbReference type="EMBL" id="CP000961">
    <property type="protein sequence ID" value="ACA84911.1"/>
    <property type="molecule type" value="Genomic_DNA"/>
</dbReference>
<proteinExistence type="predicted"/>
<evidence type="ECO:0000313" key="8">
    <source>
        <dbReference type="Proteomes" id="UP000002168"/>
    </source>
</evidence>
<dbReference type="eggNOG" id="COG2885">
    <property type="taxonomic scope" value="Bacteria"/>
</dbReference>
<protein>
    <submittedName>
        <fullName evidence="7">OmpA/MotB domain protein</fullName>
    </submittedName>
</protein>
<sequence precursor="true">MASKTCSTFISILSLSWLLSGCAQEMVSEPMQPQASEQGQYELASFCSAKGYNLSQNVTISDVAGIANHRDGYLMIRQDSDQAEIKTALLKLAKNQDVSINCMEYLSSNGLVEFGSGEGLLARVYFDFDSKSLTPESRLILDKVAKRLVQAPEVIKLVGHTDNSGSEEYNYSLGLLRADNAQTYLNKQGVRDTQLKSESQGETRPIASNENLDGRALNRRVELLQVTPY</sequence>
<feature type="domain" description="OmpA-like" evidence="6">
    <location>
        <begin position="113"/>
        <end position="229"/>
    </location>
</feature>
<dbReference type="AlphaFoldDB" id="B1KDB0"/>
<dbReference type="PANTHER" id="PTHR30329">
    <property type="entry name" value="STATOR ELEMENT OF FLAGELLAR MOTOR COMPLEX"/>
    <property type="match status" value="1"/>
</dbReference>
<dbReference type="PROSITE" id="PS51257">
    <property type="entry name" value="PROKAR_LIPOPROTEIN"/>
    <property type="match status" value="1"/>
</dbReference>
<comment type="subcellular location">
    <subcellularLocation>
        <location evidence="1">Cell outer membrane</location>
    </subcellularLocation>
</comment>
<dbReference type="Gene3D" id="3.30.1330.60">
    <property type="entry name" value="OmpA-like domain"/>
    <property type="match status" value="1"/>
</dbReference>
<dbReference type="HOGENOM" id="CLU_095356_0_0_6"/>
<evidence type="ECO:0000259" key="6">
    <source>
        <dbReference type="PROSITE" id="PS51123"/>
    </source>
</evidence>
<keyword evidence="8" id="KW-1185">Reference proteome</keyword>
<keyword evidence="2 4" id="KW-0472">Membrane</keyword>
<dbReference type="Proteomes" id="UP000002168">
    <property type="component" value="Chromosome"/>
</dbReference>
<evidence type="ECO:0000256" key="3">
    <source>
        <dbReference type="ARBA" id="ARBA00023237"/>
    </source>
</evidence>
<keyword evidence="5" id="KW-0732">Signal</keyword>
<dbReference type="InterPro" id="IPR006665">
    <property type="entry name" value="OmpA-like"/>
</dbReference>
<dbReference type="STRING" id="392500.Swoo_0615"/>
<evidence type="ECO:0000256" key="4">
    <source>
        <dbReference type="PROSITE-ProRule" id="PRU00473"/>
    </source>
</evidence>